<dbReference type="GO" id="GO:0006357">
    <property type="term" value="P:regulation of transcription by RNA polymerase II"/>
    <property type="evidence" value="ECO:0007669"/>
    <property type="project" value="TreeGrafter"/>
</dbReference>
<dbReference type="PROSITE" id="PS50016">
    <property type="entry name" value="ZF_PHD_2"/>
    <property type="match status" value="2"/>
</dbReference>
<keyword evidence="3" id="KW-0808">Transferase</keyword>
<evidence type="ECO:0000256" key="2">
    <source>
        <dbReference type="ARBA" id="ARBA00022603"/>
    </source>
</evidence>
<dbReference type="Pfam" id="PF00855">
    <property type="entry name" value="PWWP"/>
    <property type="match status" value="1"/>
</dbReference>
<feature type="domain" description="Post-SET" evidence="17">
    <location>
        <begin position="959"/>
        <end position="975"/>
    </location>
</feature>
<comment type="function">
    <text evidence="12">Histone methyltransferase.</text>
</comment>
<dbReference type="FunFam" id="3.30.40.10:FF:000464">
    <property type="entry name" value="Histone-lysine N-methyltransferase"/>
    <property type="match status" value="1"/>
</dbReference>
<dbReference type="SMART" id="SM00508">
    <property type="entry name" value="PostSET"/>
    <property type="match status" value="1"/>
</dbReference>
<keyword evidence="2" id="KW-0489">Methyltransferase</keyword>
<dbReference type="Pfam" id="PF00856">
    <property type="entry name" value="SET"/>
    <property type="match status" value="1"/>
</dbReference>
<dbReference type="Gene3D" id="3.30.40.10">
    <property type="entry name" value="Zinc/RING finger domain, C3HC4 (zinc finger)"/>
    <property type="match status" value="3"/>
</dbReference>
<dbReference type="InterPro" id="IPR001965">
    <property type="entry name" value="Znf_PHD"/>
</dbReference>
<accession>A0A835R8V4</accession>
<feature type="domain" description="PHD-type" evidence="15">
    <location>
        <begin position="357"/>
        <end position="411"/>
    </location>
</feature>
<dbReference type="Pfam" id="PF00628">
    <property type="entry name" value="PHD"/>
    <property type="match status" value="1"/>
</dbReference>
<dbReference type="PROSITE" id="PS51805">
    <property type="entry name" value="EPHD"/>
    <property type="match status" value="1"/>
</dbReference>
<dbReference type="Proteomes" id="UP000636800">
    <property type="component" value="Unassembled WGS sequence"/>
</dbReference>
<dbReference type="Gene3D" id="2.170.270.10">
    <property type="entry name" value="SET domain"/>
    <property type="match status" value="1"/>
</dbReference>
<feature type="region of interest" description="Disordered" evidence="14">
    <location>
        <begin position="1"/>
        <end position="24"/>
    </location>
</feature>
<evidence type="ECO:0008006" key="21">
    <source>
        <dbReference type="Google" id="ProtNLM"/>
    </source>
</evidence>
<feature type="domain" description="PHD-type" evidence="18">
    <location>
        <begin position="600"/>
        <end position="715"/>
    </location>
</feature>
<dbReference type="PANTHER" id="PTHR13793">
    <property type="entry name" value="PHD FINGER PROTEINS"/>
    <property type="match status" value="1"/>
</dbReference>
<dbReference type="Gene3D" id="2.30.30.140">
    <property type="match status" value="1"/>
</dbReference>
<dbReference type="SUPFAM" id="SSF82199">
    <property type="entry name" value="SET domain"/>
    <property type="match status" value="1"/>
</dbReference>
<keyword evidence="20" id="KW-1185">Reference proteome</keyword>
<reference evidence="19 20" key="1">
    <citation type="journal article" date="2020" name="Nat. Food">
        <title>A phased Vanilla planifolia genome enables genetic improvement of flavour and production.</title>
        <authorList>
            <person name="Hasing T."/>
            <person name="Tang H."/>
            <person name="Brym M."/>
            <person name="Khazi F."/>
            <person name="Huang T."/>
            <person name="Chambers A.H."/>
        </authorList>
    </citation>
    <scope>NUCLEOTIDE SEQUENCE [LARGE SCALE GENOMIC DNA]</scope>
    <source>
        <tissue evidence="19">Leaf</tissue>
    </source>
</reference>
<dbReference type="SMART" id="SM00249">
    <property type="entry name" value="PHD"/>
    <property type="match status" value="3"/>
</dbReference>
<sequence length="975" mass="110420">MQTLKRCKAQDPADSVGGGGKGYLLRNTKRHRGGGANRFPFEFLGGLPGTVGIPYTSFDVMEPVSGEEMEPSCCTGGLGDCCGASWTRRRSRSPVLRTRRRPPLELPSRLSDSGLIGSTSGNEGNTIGDDLIMDSMSLENSALFEEDCYRACRNIKVMKRSLSCSSLTYLHEVSEQDEEIAQPALDYSNGQPRCLTEFFSMSTTREEALDETELTEDFQRPKEFALGDVVWAKKGKSYPAWPAVIINPKHKASKSIPESHITMDICQKYAFVKQEMVFPFIDYMDRFQGQTELYKSKPSDLRLAIEEAFMAEHGFTSMALDSEGMTMLQAHPNCVVPGEYQEATGSNEFHPQHSWLKRSCGICRKPLCQTDYQSLVSCGGCQTWIHAKCAKTYIKQGLEDGDYYCAECKLKPNFDFSDTEKKNVQNRYYECSLQESQPEKIPVCCYGMDGIYLPEQHMVVCHCPSCKGKKSTPSEWERHTGSRSKNWKTSVKVKSTMTPLGKWLGHHLADTTSANIGKRLPLTERKQKLVASLLERYEPVYTKWTTERCAICRWIEDWDYNKIIICIRCQVAVHQECYGVRGELDFTSWVCRACETPEQKRECCLCPVKGGALKPTDVDSLWVHVTCAWFQPGVSFASDETMEPAVGILNIPLQSFMKICVICKQKHGSCTQCCRCSTYYHAMCASRAGYRMELHCFERNGIPTTKKLSFCSFHRAPNPDTVLVIHTPLGVFSSKRLLKNTDKKSCSRLIRKGIPHELLISNNQSNDSCAARCMVYEKMQMKIIREEAIAQQVRGPLHHSLDAIENLNGSKDDKESFSTFKDHLRHLQMTEKLRVCFGRSGIHGWGLFARRKIQEGEMVLEYRGELVRRSVADLREARYRLEGKDCYLFKISDEVVVDATNKGNIARLINHSCMPNCYARIMSVGDDQSRIVLIAKTTVSAGHELTYDYLFDPDENDERKVPCLCKAPNCRKFMN</sequence>
<dbReference type="PROSITE" id="PS50280">
    <property type="entry name" value="SET"/>
    <property type="match status" value="1"/>
</dbReference>
<dbReference type="FunFam" id="2.170.270.10:FF:000058">
    <property type="entry name" value="Histone-lysine N-methyltransferase"/>
    <property type="match status" value="1"/>
</dbReference>
<evidence type="ECO:0000259" key="16">
    <source>
        <dbReference type="PROSITE" id="PS50280"/>
    </source>
</evidence>
<dbReference type="SUPFAM" id="SSF57903">
    <property type="entry name" value="FYVE/PHD zinc finger"/>
    <property type="match status" value="2"/>
</dbReference>
<dbReference type="InterPro" id="IPR000313">
    <property type="entry name" value="PWWP_dom"/>
</dbReference>
<protein>
    <recommendedName>
        <fullName evidence="21">Histone-lysine N-methyltransferase ATX3</fullName>
    </recommendedName>
</protein>
<feature type="domain" description="SET" evidence="16">
    <location>
        <begin position="833"/>
        <end position="950"/>
    </location>
</feature>
<evidence type="ECO:0000256" key="11">
    <source>
        <dbReference type="ARBA" id="ARBA00052314"/>
    </source>
</evidence>
<keyword evidence="8" id="KW-0862">Zinc</keyword>
<evidence type="ECO:0000256" key="13">
    <source>
        <dbReference type="PROSITE-ProRule" id="PRU00146"/>
    </source>
</evidence>
<comment type="subcellular location">
    <subcellularLocation>
        <location evidence="1">Nucleus</location>
    </subcellularLocation>
</comment>
<dbReference type="CDD" id="cd15517">
    <property type="entry name" value="PHD_TCF19_like"/>
    <property type="match status" value="1"/>
</dbReference>
<dbReference type="InterPro" id="IPR019787">
    <property type="entry name" value="Znf_PHD-finger"/>
</dbReference>
<dbReference type="GO" id="GO:0008168">
    <property type="term" value="F:methyltransferase activity"/>
    <property type="evidence" value="ECO:0007669"/>
    <property type="project" value="UniProtKB-KW"/>
</dbReference>
<keyword evidence="5" id="KW-0479">Metal-binding</keyword>
<dbReference type="PROSITE" id="PS01359">
    <property type="entry name" value="ZF_PHD_1"/>
    <property type="match status" value="1"/>
</dbReference>
<dbReference type="InterPro" id="IPR025780">
    <property type="entry name" value="Hist-Lys_N-MeTrfase_ATX"/>
</dbReference>
<keyword evidence="9" id="KW-0156">Chromatin regulator</keyword>
<dbReference type="OrthoDB" id="14833at2759"/>
<evidence type="ECO:0000256" key="10">
    <source>
        <dbReference type="ARBA" id="ARBA00023242"/>
    </source>
</evidence>
<proteinExistence type="predicted"/>
<dbReference type="Pfam" id="PF13832">
    <property type="entry name" value="zf-HC5HC2H_2"/>
    <property type="match status" value="1"/>
</dbReference>
<feature type="compositionally biased region" description="Basic residues" evidence="14">
    <location>
        <begin position="92"/>
        <end position="101"/>
    </location>
</feature>
<dbReference type="SMR" id="A0A835R8V4"/>
<dbReference type="InterPro" id="IPR011011">
    <property type="entry name" value="Znf_FYVE_PHD"/>
</dbReference>
<evidence type="ECO:0000256" key="14">
    <source>
        <dbReference type="SAM" id="MobiDB-lite"/>
    </source>
</evidence>
<dbReference type="EMBL" id="JADCNL010000004">
    <property type="protein sequence ID" value="KAG0485893.1"/>
    <property type="molecule type" value="Genomic_DNA"/>
</dbReference>
<dbReference type="SMART" id="SM00317">
    <property type="entry name" value="SET"/>
    <property type="match status" value="1"/>
</dbReference>
<dbReference type="InterPro" id="IPR019786">
    <property type="entry name" value="Zinc_finger_PHD-type_CS"/>
</dbReference>
<dbReference type="Gene3D" id="3.10.390.10">
    <property type="entry name" value="SAND domain-like"/>
    <property type="match status" value="1"/>
</dbReference>
<evidence type="ECO:0000256" key="7">
    <source>
        <dbReference type="ARBA" id="ARBA00022771"/>
    </source>
</evidence>
<evidence type="ECO:0000256" key="9">
    <source>
        <dbReference type="ARBA" id="ARBA00022853"/>
    </source>
</evidence>
<dbReference type="InterPro" id="IPR010919">
    <property type="entry name" value="SAND-like_dom_sf"/>
</dbReference>
<evidence type="ECO:0000256" key="3">
    <source>
        <dbReference type="ARBA" id="ARBA00022679"/>
    </source>
</evidence>
<evidence type="ECO:0000256" key="6">
    <source>
        <dbReference type="ARBA" id="ARBA00022737"/>
    </source>
</evidence>
<dbReference type="GO" id="GO:0048188">
    <property type="term" value="C:Set1C/COMPASS complex"/>
    <property type="evidence" value="ECO:0007669"/>
    <property type="project" value="UniProtKB-ARBA"/>
</dbReference>
<dbReference type="InterPro" id="IPR046341">
    <property type="entry name" value="SET_dom_sf"/>
</dbReference>
<comment type="catalytic activity">
    <reaction evidence="11">
        <text>L-lysyl-[histone] + S-adenosyl-L-methionine = N(6)-methyl-L-lysyl-[histone] + S-adenosyl-L-homocysteine + H(+)</text>
        <dbReference type="Rhea" id="RHEA:10024"/>
        <dbReference type="Rhea" id="RHEA-COMP:9845"/>
        <dbReference type="Rhea" id="RHEA-COMP:9846"/>
        <dbReference type="ChEBI" id="CHEBI:15378"/>
        <dbReference type="ChEBI" id="CHEBI:29969"/>
        <dbReference type="ChEBI" id="CHEBI:57856"/>
        <dbReference type="ChEBI" id="CHEBI:59789"/>
        <dbReference type="ChEBI" id="CHEBI:61929"/>
    </reaction>
</comment>
<dbReference type="AlphaFoldDB" id="A0A835R8V4"/>
<dbReference type="PROSITE" id="PS50868">
    <property type="entry name" value="POST_SET"/>
    <property type="match status" value="1"/>
</dbReference>
<organism evidence="19 20">
    <name type="scientific">Vanilla planifolia</name>
    <name type="common">Vanilla</name>
    <dbReference type="NCBI Taxonomy" id="51239"/>
    <lineage>
        <taxon>Eukaryota</taxon>
        <taxon>Viridiplantae</taxon>
        <taxon>Streptophyta</taxon>
        <taxon>Embryophyta</taxon>
        <taxon>Tracheophyta</taxon>
        <taxon>Spermatophyta</taxon>
        <taxon>Magnoliopsida</taxon>
        <taxon>Liliopsida</taxon>
        <taxon>Asparagales</taxon>
        <taxon>Orchidaceae</taxon>
        <taxon>Vanilloideae</taxon>
        <taxon>Vanilleae</taxon>
        <taxon>Vanilla</taxon>
    </lineage>
</organism>
<feature type="compositionally biased region" description="Polar residues" evidence="14">
    <location>
        <begin position="116"/>
        <end position="125"/>
    </location>
</feature>
<evidence type="ECO:0000259" key="15">
    <source>
        <dbReference type="PROSITE" id="PS50016"/>
    </source>
</evidence>
<keyword evidence="4" id="KW-0949">S-adenosyl-L-methionine</keyword>
<dbReference type="InterPro" id="IPR050701">
    <property type="entry name" value="Histone_Mod_Regulator"/>
</dbReference>
<feature type="region of interest" description="Disordered" evidence="14">
    <location>
        <begin position="92"/>
        <end position="128"/>
    </location>
</feature>
<name>A0A835R8V4_VANPL</name>
<keyword evidence="10" id="KW-0539">Nucleus</keyword>
<feature type="domain" description="PHD-type" evidence="15">
    <location>
        <begin position="546"/>
        <end position="597"/>
    </location>
</feature>
<keyword evidence="6" id="KW-0677">Repeat</keyword>
<evidence type="ECO:0000256" key="1">
    <source>
        <dbReference type="ARBA" id="ARBA00004123"/>
    </source>
</evidence>
<evidence type="ECO:0000256" key="4">
    <source>
        <dbReference type="ARBA" id="ARBA00022691"/>
    </source>
</evidence>
<evidence type="ECO:0000256" key="5">
    <source>
        <dbReference type="ARBA" id="ARBA00022723"/>
    </source>
</evidence>
<dbReference type="GO" id="GO:0008270">
    <property type="term" value="F:zinc ion binding"/>
    <property type="evidence" value="ECO:0007669"/>
    <property type="project" value="UniProtKB-KW"/>
</dbReference>
<keyword evidence="7 13" id="KW-0863">Zinc-finger</keyword>
<dbReference type="PANTHER" id="PTHR13793:SF159">
    <property type="entry name" value="HISTONE-LYSINE N-METHYLTRANSFERASE ATX3"/>
    <property type="match status" value="1"/>
</dbReference>
<dbReference type="Pfam" id="PF13831">
    <property type="entry name" value="PHD_2"/>
    <property type="match status" value="1"/>
</dbReference>
<evidence type="ECO:0000313" key="19">
    <source>
        <dbReference type="EMBL" id="KAG0485893.1"/>
    </source>
</evidence>
<gene>
    <name evidence="19" type="ORF">HPP92_009972</name>
</gene>
<dbReference type="CDD" id="cd10518">
    <property type="entry name" value="SET_SETD1-like"/>
    <property type="match status" value="1"/>
</dbReference>
<dbReference type="GO" id="GO:0032259">
    <property type="term" value="P:methylation"/>
    <property type="evidence" value="ECO:0007669"/>
    <property type="project" value="UniProtKB-KW"/>
</dbReference>
<dbReference type="CDD" id="cd15495">
    <property type="entry name" value="PHD_ATX3_4_5_like"/>
    <property type="match status" value="1"/>
</dbReference>
<comment type="caution">
    <text evidence="19">The sequence shown here is derived from an EMBL/GenBank/DDBJ whole genome shotgun (WGS) entry which is preliminary data.</text>
</comment>
<dbReference type="InterPro" id="IPR001214">
    <property type="entry name" value="SET_dom"/>
</dbReference>
<dbReference type="SUPFAM" id="SSF63748">
    <property type="entry name" value="Tudor/PWWP/MBT"/>
    <property type="match status" value="1"/>
</dbReference>
<dbReference type="PROSITE" id="PS51566">
    <property type="entry name" value="SAM_MT43_TRX_MLL"/>
    <property type="match status" value="1"/>
</dbReference>
<dbReference type="InterPro" id="IPR034732">
    <property type="entry name" value="EPHD"/>
</dbReference>
<dbReference type="InterPro" id="IPR003616">
    <property type="entry name" value="Post-SET_dom"/>
</dbReference>
<evidence type="ECO:0000313" key="20">
    <source>
        <dbReference type="Proteomes" id="UP000636800"/>
    </source>
</evidence>
<evidence type="ECO:0000256" key="8">
    <source>
        <dbReference type="ARBA" id="ARBA00022833"/>
    </source>
</evidence>
<evidence type="ECO:0000256" key="12">
    <source>
        <dbReference type="ARBA" id="ARBA00054897"/>
    </source>
</evidence>
<dbReference type="InterPro" id="IPR013083">
    <property type="entry name" value="Znf_RING/FYVE/PHD"/>
</dbReference>
<evidence type="ECO:0000259" key="18">
    <source>
        <dbReference type="PROSITE" id="PS51805"/>
    </source>
</evidence>
<dbReference type="InterPro" id="IPR042011">
    <property type="entry name" value="ATX3/4/5_PHD"/>
</dbReference>
<dbReference type="GO" id="GO:0006325">
    <property type="term" value="P:chromatin organization"/>
    <property type="evidence" value="ECO:0007669"/>
    <property type="project" value="UniProtKB-KW"/>
</dbReference>
<evidence type="ECO:0000259" key="17">
    <source>
        <dbReference type="PROSITE" id="PS50868"/>
    </source>
</evidence>